<dbReference type="SUPFAM" id="SSF53474">
    <property type="entry name" value="alpha/beta-Hydrolases"/>
    <property type="match status" value="1"/>
</dbReference>
<dbReference type="Proteomes" id="UP000572680">
    <property type="component" value="Unassembled WGS sequence"/>
</dbReference>
<dbReference type="InterPro" id="IPR029058">
    <property type="entry name" value="AB_hydrolase_fold"/>
</dbReference>
<dbReference type="RefSeq" id="WP_182841838.1">
    <property type="nucleotide sequence ID" value="NZ_BAAALP010000090.1"/>
</dbReference>
<evidence type="ECO:0000313" key="2">
    <source>
        <dbReference type="EMBL" id="MBA8949404.1"/>
    </source>
</evidence>
<feature type="domain" description="AB hydrolase-1" evidence="1">
    <location>
        <begin position="25"/>
        <end position="153"/>
    </location>
</feature>
<sequence>MSQHDVTLTDHTIPLAVRDHGGDGPPVLLLHGLGGTLDAWREVAPPLTAAHRVVAMDLRGHGLSGDAPWEWDAALDDIEAVVDRLGLGAPAIVGQSLGGMLALLWAARHPECPAVVNLDGLRSAENEPGNYPGLDPALVERELARLKAMFDAQQAAMARPVPSEQVAALPPRAVATLDGDSYRRPGPDLLAAVRYSPHFRDAVPSLPKVRCPALIVLATQDPPGMPGGELMAALRRGVRRDLAPITEAHPHIRVVELDAGHDMVREKPDDVTRLITDFLARARET</sequence>
<organism evidence="2 3">
    <name type="scientific">Actinomadura namibiensis</name>
    <dbReference type="NCBI Taxonomy" id="182080"/>
    <lineage>
        <taxon>Bacteria</taxon>
        <taxon>Bacillati</taxon>
        <taxon>Actinomycetota</taxon>
        <taxon>Actinomycetes</taxon>
        <taxon>Streptosporangiales</taxon>
        <taxon>Thermomonosporaceae</taxon>
        <taxon>Actinomadura</taxon>
    </lineage>
</organism>
<proteinExistence type="predicted"/>
<dbReference type="AlphaFoldDB" id="A0A7W3LJS3"/>
<dbReference type="InterPro" id="IPR000073">
    <property type="entry name" value="AB_hydrolase_1"/>
</dbReference>
<comment type="caution">
    <text evidence="2">The sequence shown here is derived from an EMBL/GenBank/DDBJ whole genome shotgun (WGS) entry which is preliminary data.</text>
</comment>
<dbReference type="GO" id="GO:0003824">
    <property type="term" value="F:catalytic activity"/>
    <property type="evidence" value="ECO:0007669"/>
    <property type="project" value="UniProtKB-ARBA"/>
</dbReference>
<keyword evidence="3" id="KW-1185">Reference proteome</keyword>
<reference evidence="2 3" key="1">
    <citation type="submission" date="2020-08" db="EMBL/GenBank/DDBJ databases">
        <title>Genomic Encyclopedia of Type Strains, Phase IV (KMG-IV): sequencing the most valuable type-strain genomes for metagenomic binning, comparative biology and taxonomic classification.</title>
        <authorList>
            <person name="Goeker M."/>
        </authorList>
    </citation>
    <scope>NUCLEOTIDE SEQUENCE [LARGE SCALE GENOMIC DNA]</scope>
    <source>
        <strain evidence="2 3">DSM 44197</strain>
    </source>
</reference>
<dbReference type="Gene3D" id="3.40.50.1820">
    <property type="entry name" value="alpha/beta hydrolase"/>
    <property type="match status" value="1"/>
</dbReference>
<gene>
    <name evidence="2" type="ORF">HNR61_001002</name>
</gene>
<name>A0A7W3LJS3_ACTNM</name>
<dbReference type="PANTHER" id="PTHR43194:SF2">
    <property type="entry name" value="PEROXISOMAL MEMBRANE PROTEIN LPX1"/>
    <property type="match status" value="1"/>
</dbReference>
<dbReference type="PANTHER" id="PTHR43194">
    <property type="entry name" value="HYDROLASE ALPHA/BETA FOLD FAMILY"/>
    <property type="match status" value="1"/>
</dbReference>
<dbReference type="Pfam" id="PF00561">
    <property type="entry name" value="Abhydrolase_1"/>
    <property type="match status" value="1"/>
</dbReference>
<accession>A0A7W3LJS3</accession>
<protein>
    <submittedName>
        <fullName evidence="2">Pimeloyl-ACP methyl ester carboxylesterase</fullName>
    </submittedName>
</protein>
<dbReference type="EMBL" id="JACJIA010000001">
    <property type="protein sequence ID" value="MBA8949404.1"/>
    <property type="molecule type" value="Genomic_DNA"/>
</dbReference>
<dbReference type="InterPro" id="IPR050228">
    <property type="entry name" value="Carboxylesterase_BioH"/>
</dbReference>
<evidence type="ECO:0000313" key="3">
    <source>
        <dbReference type="Proteomes" id="UP000572680"/>
    </source>
</evidence>
<evidence type="ECO:0000259" key="1">
    <source>
        <dbReference type="Pfam" id="PF00561"/>
    </source>
</evidence>